<keyword evidence="3" id="KW-0804">Transcription</keyword>
<dbReference type="PANTHER" id="PTHR30136:SF35">
    <property type="entry name" value="HTH-TYPE TRANSCRIPTIONAL REGULATOR RV1719"/>
    <property type="match status" value="1"/>
</dbReference>
<sequence>MTELTALPVNGRRNMLDKALDLLHAVSVDAAGRQATELADECGVPLSTAYRLLTSLTQRGYTVLDKRTRRYTLGLETFVLGQTVAQARGLTGVARPILEDLAAETGEATLMAVLSGTHQLYVHYVRGPHSVSVTGSPGTLGPLHCTAQGKVLVAMSSEKTQRHLVDTLELTAFTAKSITDRAEFRRELTKVAQQGWAVADEEHEVGIRAIAAPVMREPVPLARAAISIAAPAFRATVDTLHRWLPALQDAAQRISLVMPME</sequence>
<reference evidence="7" key="1">
    <citation type="journal article" date="2019" name="Int. J. Syst. Evol. Microbiol.">
        <title>The Global Catalogue of Microorganisms (GCM) 10K type strain sequencing project: providing services to taxonomists for standard genome sequencing and annotation.</title>
        <authorList>
            <consortium name="The Broad Institute Genomics Platform"/>
            <consortium name="The Broad Institute Genome Sequencing Center for Infectious Disease"/>
            <person name="Wu L."/>
            <person name="Ma J."/>
        </authorList>
    </citation>
    <scope>NUCLEOTIDE SEQUENCE [LARGE SCALE GENOMIC DNA]</scope>
    <source>
        <strain evidence="7">JCM 16950</strain>
    </source>
</reference>
<accession>A0ABP7G4A9</accession>
<keyword evidence="2" id="KW-0238">DNA-binding</keyword>
<dbReference type="SUPFAM" id="SSF55781">
    <property type="entry name" value="GAF domain-like"/>
    <property type="match status" value="1"/>
</dbReference>
<dbReference type="InterPro" id="IPR036390">
    <property type="entry name" value="WH_DNA-bd_sf"/>
</dbReference>
<evidence type="ECO:0000313" key="7">
    <source>
        <dbReference type="Proteomes" id="UP001500540"/>
    </source>
</evidence>
<evidence type="ECO:0000259" key="4">
    <source>
        <dbReference type="PROSITE" id="PS51077"/>
    </source>
</evidence>
<name>A0ABP7G4A9_9MICO</name>
<dbReference type="SUPFAM" id="SSF46785">
    <property type="entry name" value="Winged helix' DNA-binding domain"/>
    <property type="match status" value="1"/>
</dbReference>
<dbReference type="InterPro" id="IPR029016">
    <property type="entry name" value="GAF-like_dom_sf"/>
</dbReference>
<protein>
    <submittedName>
        <fullName evidence="6">IclR family transcriptional regulator</fullName>
    </submittedName>
</protein>
<dbReference type="InterPro" id="IPR050707">
    <property type="entry name" value="HTH_MetabolicPath_Reg"/>
</dbReference>
<keyword evidence="7" id="KW-1185">Reference proteome</keyword>
<dbReference type="Pfam" id="PF01614">
    <property type="entry name" value="IclR_C"/>
    <property type="match status" value="1"/>
</dbReference>
<evidence type="ECO:0000256" key="3">
    <source>
        <dbReference type="ARBA" id="ARBA00023163"/>
    </source>
</evidence>
<dbReference type="EMBL" id="BAABAF010000001">
    <property type="protein sequence ID" value="GAA3754511.1"/>
    <property type="molecule type" value="Genomic_DNA"/>
</dbReference>
<dbReference type="PROSITE" id="PS51077">
    <property type="entry name" value="HTH_ICLR"/>
    <property type="match status" value="1"/>
</dbReference>
<proteinExistence type="predicted"/>
<evidence type="ECO:0000256" key="1">
    <source>
        <dbReference type="ARBA" id="ARBA00023015"/>
    </source>
</evidence>
<dbReference type="PANTHER" id="PTHR30136">
    <property type="entry name" value="HELIX-TURN-HELIX TRANSCRIPTIONAL REGULATOR, ICLR FAMILY"/>
    <property type="match status" value="1"/>
</dbReference>
<feature type="domain" description="HTH iclR-type" evidence="4">
    <location>
        <begin position="13"/>
        <end position="75"/>
    </location>
</feature>
<dbReference type="Pfam" id="PF09339">
    <property type="entry name" value="HTH_IclR"/>
    <property type="match status" value="1"/>
</dbReference>
<dbReference type="Gene3D" id="3.30.450.40">
    <property type="match status" value="1"/>
</dbReference>
<dbReference type="RefSeq" id="WP_344780061.1">
    <property type="nucleotide sequence ID" value="NZ_BAABAF010000001.1"/>
</dbReference>
<organism evidence="6 7">
    <name type="scientific">Microbacterium kribbense</name>
    <dbReference type="NCBI Taxonomy" id="433645"/>
    <lineage>
        <taxon>Bacteria</taxon>
        <taxon>Bacillati</taxon>
        <taxon>Actinomycetota</taxon>
        <taxon>Actinomycetes</taxon>
        <taxon>Micrococcales</taxon>
        <taxon>Microbacteriaceae</taxon>
        <taxon>Microbacterium</taxon>
    </lineage>
</organism>
<dbReference type="InterPro" id="IPR036388">
    <property type="entry name" value="WH-like_DNA-bd_sf"/>
</dbReference>
<dbReference type="PROSITE" id="PS51078">
    <property type="entry name" value="ICLR_ED"/>
    <property type="match status" value="1"/>
</dbReference>
<dbReference type="Gene3D" id="1.10.10.10">
    <property type="entry name" value="Winged helix-like DNA-binding domain superfamily/Winged helix DNA-binding domain"/>
    <property type="match status" value="1"/>
</dbReference>
<evidence type="ECO:0000256" key="2">
    <source>
        <dbReference type="ARBA" id="ARBA00023125"/>
    </source>
</evidence>
<comment type="caution">
    <text evidence="6">The sequence shown here is derived from an EMBL/GenBank/DDBJ whole genome shotgun (WGS) entry which is preliminary data.</text>
</comment>
<keyword evidence="1" id="KW-0805">Transcription regulation</keyword>
<evidence type="ECO:0000313" key="6">
    <source>
        <dbReference type="EMBL" id="GAA3754511.1"/>
    </source>
</evidence>
<dbReference type="InterPro" id="IPR005471">
    <property type="entry name" value="Tscrpt_reg_IclR_N"/>
</dbReference>
<dbReference type="Proteomes" id="UP001500540">
    <property type="component" value="Unassembled WGS sequence"/>
</dbReference>
<feature type="domain" description="IclR-ED" evidence="5">
    <location>
        <begin position="76"/>
        <end position="260"/>
    </location>
</feature>
<evidence type="ECO:0000259" key="5">
    <source>
        <dbReference type="PROSITE" id="PS51078"/>
    </source>
</evidence>
<dbReference type="InterPro" id="IPR014757">
    <property type="entry name" value="Tscrpt_reg_IclR_C"/>
</dbReference>
<dbReference type="SMART" id="SM00346">
    <property type="entry name" value="HTH_ICLR"/>
    <property type="match status" value="1"/>
</dbReference>
<gene>
    <name evidence="6" type="ORF">GCM10022240_04430</name>
</gene>